<evidence type="ECO:0000313" key="3">
    <source>
        <dbReference type="Proteomes" id="UP000050761"/>
    </source>
</evidence>
<dbReference type="InterPro" id="IPR052630">
    <property type="entry name" value="TTC17"/>
</dbReference>
<dbReference type="PANTHER" id="PTHR16091:SF1">
    <property type="entry name" value="TETRATRICOPEPTIDE REPEAT PROTEIN 17"/>
    <property type="match status" value="1"/>
</dbReference>
<dbReference type="OrthoDB" id="2115703at2759"/>
<evidence type="ECO:0000256" key="1">
    <source>
        <dbReference type="SAM" id="MobiDB-lite"/>
    </source>
</evidence>
<reference evidence="2 3" key="1">
    <citation type="submission" date="2018-11" db="EMBL/GenBank/DDBJ databases">
        <authorList>
            <consortium name="Pathogen Informatics"/>
        </authorList>
    </citation>
    <scope>NUCLEOTIDE SEQUENCE [LARGE SCALE GENOMIC DNA]</scope>
</reference>
<feature type="compositionally biased region" description="Polar residues" evidence="1">
    <location>
        <begin position="1"/>
        <end position="10"/>
    </location>
</feature>
<dbReference type="EMBL" id="UZAH01025379">
    <property type="protein sequence ID" value="VDO62733.1"/>
    <property type="molecule type" value="Genomic_DNA"/>
</dbReference>
<evidence type="ECO:0000313" key="2">
    <source>
        <dbReference type="EMBL" id="VDO62733.1"/>
    </source>
</evidence>
<name>A0A3P7YDV2_HELPZ</name>
<dbReference type="AlphaFoldDB" id="A0A3P7YDV2"/>
<dbReference type="WBParaSite" id="HPBE_0000490301-mRNA-1">
    <property type="protein sequence ID" value="HPBE_0000490301-mRNA-1"/>
    <property type="gene ID" value="HPBE_0000490301"/>
</dbReference>
<dbReference type="GO" id="GO:0030041">
    <property type="term" value="P:actin filament polymerization"/>
    <property type="evidence" value="ECO:0007669"/>
    <property type="project" value="TreeGrafter"/>
</dbReference>
<sequence length="569" mass="63990">MVLPSSSVGNTGIPAAEQSTDANRRPERNDLSCDDTPSSGLVTPLEELFSDVIVEKDEASPAEEKAPAIEADLDTETLTAIELLERMGELSEMPPCSTENQDQNDVKSAANRKQAVMYSTDMKALEEKMQKIGSRAAMAKWKAKFLICLIVLNDVLCVHYWKISDDKKRIEAVPDSPYTLAYPGSLVDFLRQIESVKKFGKTYVELSNVLKSINAREAQDDPEIEKKIQEESEHCKKYGNVGLDRSNFKTSYSAELCPDFHKYYERYTAFVKEYFDMAPDDEKLLPRCRQWHREGQFIGLSEEANDQQLKTRIPDSDYGEILQGYFPHAKKFVSTASPRYGAIMAQLLSHKLETISAHPYLHMAAAAYWRQIGDLNEALGCYKTAFAYAKQAASIGEESAQISLDAIHIAAATLFNKVDQPEAAIAILEHSFTMDDPSGHTPCAFLKAQATVTEAAYLKLNRLRANGIEMEQVVDFARVVSYFSEAFFKQLLVPLDDPNYVAELLDFHQVLLKKLGAMRCQIDLFMVLAKQKENLDLLVSEKLRYNDIFGDQVSGFFFLTNVYKSIAVI</sequence>
<feature type="region of interest" description="Disordered" evidence="1">
    <location>
        <begin position="1"/>
        <end position="44"/>
    </location>
</feature>
<reference evidence="4" key="2">
    <citation type="submission" date="2019-09" db="UniProtKB">
        <authorList>
            <consortium name="WormBaseParasite"/>
        </authorList>
    </citation>
    <scope>IDENTIFICATION</scope>
</reference>
<proteinExistence type="predicted"/>
<evidence type="ECO:0000313" key="4">
    <source>
        <dbReference type="WBParaSite" id="HPBE_0000490301-mRNA-1"/>
    </source>
</evidence>
<accession>A0A3P7YDV2</accession>
<protein>
    <submittedName>
        <fullName evidence="4">TPR_REGION domain-containing protein</fullName>
    </submittedName>
</protein>
<keyword evidence="3" id="KW-1185">Reference proteome</keyword>
<gene>
    <name evidence="2" type="ORF">HPBE_LOCUS4904</name>
</gene>
<dbReference type="GO" id="GO:0005737">
    <property type="term" value="C:cytoplasm"/>
    <property type="evidence" value="ECO:0007669"/>
    <property type="project" value="TreeGrafter"/>
</dbReference>
<dbReference type="PANTHER" id="PTHR16091">
    <property type="entry name" value="TTC17 PROTEIN"/>
    <property type="match status" value="1"/>
</dbReference>
<feature type="compositionally biased region" description="Basic and acidic residues" evidence="1">
    <location>
        <begin position="22"/>
        <end position="31"/>
    </location>
</feature>
<dbReference type="GO" id="GO:0015629">
    <property type="term" value="C:actin cytoskeleton"/>
    <property type="evidence" value="ECO:0007669"/>
    <property type="project" value="TreeGrafter"/>
</dbReference>
<organism evidence="2">
    <name type="scientific">Heligmosomoides polygyrus</name>
    <name type="common">Parasitic roundworm</name>
    <dbReference type="NCBI Taxonomy" id="6339"/>
    <lineage>
        <taxon>Eukaryota</taxon>
        <taxon>Metazoa</taxon>
        <taxon>Ecdysozoa</taxon>
        <taxon>Nematoda</taxon>
        <taxon>Chromadorea</taxon>
        <taxon>Rhabditida</taxon>
        <taxon>Rhabditina</taxon>
        <taxon>Rhabditomorpha</taxon>
        <taxon>Strongyloidea</taxon>
        <taxon>Heligmosomidae</taxon>
        <taxon>Heligmosomoides</taxon>
    </lineage>
</organism>
<dbReference type="Proteomes" id="UP000050761">
    <property type="component" value="Unassembled WGS sequence"/>
</dbReference>